<dbReference type="InterPro" id="IPR009057">
    <property type="entry name" value="Homeodomain-like_sf"/>
</dbReference>
<keyword evidence="7" id="KW-1185">Reference proteome</keyword>
<protein>
    <submittedName>
        <fullName evidence="6">TetR family transcriptional regulator</fullName>
    </submittedName>
</protein>
<dbReference type="SUPFAM" id="SSF46689">
    <property type="entry name" value="Homeodomain-like"/>
    <property type="match status" value="1"/>
</dbReference>
<accession>A0A8J3QS83</accession>
<dbReference type="EMBL" id="BONZ01000032">
    <property type="protein sequence ID" value="GIH15302.1"/>
    <property type="molecule type" value="Genomic_DNA"/>
</dbReference>
<evidence type="ECO:0000256" key="4">
    <source>
        <dbReference type="PROSITE-ProRule" id="PRU00335"/>
    </source>
</evidence>
<dbReference type="PROSITE" id="PS50977">
    <property type="entry name" value="HTH_TETR_2"/>
    <property type="match status" value="1"/>
</dbReference>
<comment type="caution">
    <text evidence="6">The sequence shown here is derived from an EMBL/GenBank/DDBJ whole genome shotgun (WGS) entry which is preliminary data.</text>
</comment>
<feature type="domain" description="HTH tetR-type" evidence="5">
    <location>
        <begin position="11"/>
        <end position="71"/>
    </location>
</feature>
<dbReference type="RefSeq" id="WP_203918934.1">
    <property type="nucleotide sequence ID" value="NZ_BONZ01000032.1"/>
</dbReference>
<dbReference type="SUPFAM" id="SSF48498">
    <property type="entry name" value="Tetracyclin repressor-like, C-terminal domain"/>
    <property type="match status" value="1"/>
</dbReference>
<organism evidence="6 7">
    <name type="scientific">Rugosimonospora africana</name>
    <dbReference type="NCBI Taxonomy" id="556532"/>
    <lineage>
        <taxon>Bacteria</taxon>
        <taxon>Bacillati</taxon>
        <taxon>Actinomycetota</taxon>
        <taxon>Actinomycetes</taxon>
        <taxon>Micromonosporales</taxon>
        <taxon>Micromonosporaceae</taxon>
        <taxon>Rugosimonospora</taxon>
    </lineage>
</organism>
<evidence type="ECO:0000256" key="1">
    <source>
        <dbReference type="ARBA" id="ARBA00023015"/>
    </source>
</evidence>
<dbReference type="InterPro" id="IPR001647">
    <property type="entry name" value="HTH_TetR"/>
</dbReference>
<evidence type="ECO:0000256" key="2">
    <source>
        <dbReference type="ARBA" id="ARBA00023125"/>
    </source>
</evidence>
<dbReference type="PANTHER" id="PTHR47506">
    <property type="entry name" value="TRANSCRIPTIONAL REGULATORY PROTEIN"/>
    <property type="match status" value="1"/>
</dbReference>
<keyword evidence="3" id="KW-0804">Transcription</keyword>
<dbReference type="AlphaFoldDB" id="A0A8J3QS83"/>
<dbReference type="Pfam" id="PF16925">
    <property type="entry name" value="TetR_C_13"/>
    <property type="match status" value="1"/>
</dbReference>
<dbReference type="InterPro" id="IPR011075">
    <property type="entry name" value="TetR_C"/>
</dbReference>
<dbReference type="GO" id="GO:0003677">
    <property type="term" value="F:DNA binding"/>
    <property type="evidence" value="ECO:0007669"/>
    <property type="project" value="UniProtKB-UniRule"/>
</dbReference>
<evidence type="ECO:0000313" key="7">
    <source>
        <dbReference type="Proteomes" id="UP000642748"/>
    </source>
</evidence>
<dbReference type="Proteomes" id="UP000642748">
    <property type="component" value="Unassembled WGS sequence"/>
</dbReference>
<dbReference type="InterPro" id="IPR036271">
    <property type="entry name" value="Tet_transcr_reg_TetR-rel_C_sf"/>
</dbReference>
<keyword evidence="2 4" id="KW-0238">DNA-binding</keyword>
<keyword evidence="1" id="KW-0805">Transcription regulation</keyword>
<evidence type="ECO:0000313" key="6">
    <source>
        <dbReference type="EMBL" id="GIH15302.1"/>
    </source>
</evidence>
<dbReference type="PANTHER" id="PTHR47506:SF1">
    <property type="entry name" value="HTH-TYPE TRANSCRIPTIONAL REGULATOR YJDC"/>
    <property type="match status" value="1"/>
</dbReference>
<proteinExistence type="predicted"/>
<evidence type="ECO:0000259" key="5">
    <source>
        <dbReference type="PROSITE" id="PS50977"/>
    </source>
</evidence>
<sequence>MDAETDYVYPHPARDRLLRTADRLFYAEGINAIGVERILSEAKAAKASMYSNFGSKSELVRAYLDNRSNNWRRHVEAQLGARAGRAEDQILAVFDLLGEWFQTPDYRGCPFINAAAECGTEPAVTEVTAQHRSWVRELFAGLLAQAGVRDVSKPADQLCLLYDGAMVDAQLDRSADPAKRARETAELVIAASLGVGTGRNGDSGK</sequence>
<dbReference type="Gene3D" id="1.10.357.10">
    <property type="entry name" value="Tetracycline Repressor, domain 2"/>
    <property type="match status" value="1"/>
</dbReference>
<dbReference type="Pfam" id="PF00440">
    <property type="entry name" value="TetR_N"/>
    <property type="match status" value="1"/>
</dbReference>
<feature type="DNA-binding region" description="H-T-H motif" evidence="4">
    <location>
        <begin position="34"/>
        <end position="53"/>
    </location>
</feature>
<name>A0A8J3QS83_9ACTN</name>
<reference evidence="6" key="1">
    <citation type="submission" date="2021-01" db="EMBL/GenBank/DDBJ databases">
        <title>Whole genome shotgun sequence of Rugosimonospora africana NBRC 104875.</title>
        <authorList>
            <person name="Komaki H."/>
            <person name="Tamura T."/>
        </authorList>
    </citation>
    <scope>NUCLEOTIDE SEQUENCE</scope>
    <source>
        <strain evidence="6">NBRC 104875</strain>
    </source>
</reference>
<evidence type="ECO:0000256" key="3">
    <source>
        <dbReference type="ARBA" id="ARBA00023163"/>
    </source>
</evidence>
<gene>
    <name evidence="6" type="ORF">Raf01_34740</name>
</gene>